<dbReference type="FunFam" id="3.40.640.10:FF:000053">
    <property type="entry name" value="Aminotransferase, class I"/>
    <property type="match status" value="1"/>
</dbReference>
<evidence type="ECO:0000256" key="1">
    <source>
        <dbReference type="ARBA" id="ARBA00001933"/>
    </source>
</evidence>
<evidence type="ECO:0000313" key="8">
    <source>
        <dbReference type="EMBL" id="QTL99391.1"/>
    </source>
</evidence>
<dbReference type="KEGG" id="ifn:GM661_16220"/>
<dbReference type="InterPro" id="IPR015424">
    <property type="entry name" value="PyrdxlP-dep_Trfase"/>
</dbReference>
<evidence type="ECO:0000256" key="5">
    <source>
        <dbReference type="ARBA" id="ARBA00022679"/>
    </source>
</evidence>
<keyword evidence="9" id="KW-1185">Reference proteome</keyword>
<feature type="domain" description="Aminotransferase class I/classII large" evidence="7">
    <location>
        <begin position="60"/>
        <end position="388"/>
    </location>
</feature>
<gene>
    <name evidence="8" type="ORF">GM661_16220</name>
</gene>
<reference evidence="8" key="1">
    <citation type="submission" date="2019-12" db="EMBL/GenBank/DDBJ databases">
        <authorList>
            <person name="zhang j."/>
            <person name="sun C.M."/>
        </authorList>
    </citation>
    <scope>NUCLEOTIDE SEQUENCE</scope>
    <source>
        <strain evidence="8">NS-1</strain>
    </source>
</reference>
<dbReference type="SUPFAM" id="SSF53383">
    <property type="entry name" value="PLP-dependent transferases"/>
    <property type="match status" value="1"/>
</dbReference>
<dbReference type="InterPro" id="IPR015421">
    <property type="entry name" value="PyrdxlP-dep_Trfase_major"/>
</dbReference>
<keyword evidence="4 8" id="KW-0032">Aminotransferase</keyword>
<protein>
    <submittedName>
        <fullName evidence="8">Aminotransferase class I/II-fold pyridoxal phosphate-dependent enzyme</fullName>
    </submittedName>
</protein>
<dbReference type="Gene3D" id="3.40.640.10">
    <property type="entry name" value="Type I PLP-dependent aspartate aminotransferase-like (Major domain)"/>
    <property type="match status" value="1"/>
</dbReference>
<evidence type="ECO:0000256" key="2">
    <source>
        <dbReference type="ARBA" id="ARBA00007441"/>
    </source>
</evidence>
<evidence type="ECO:0000256" key="3">
    <source>
        <dbReference type="ARBA" id="ARBA00011738"/>
    </source>
</evidence>
<dbReference type="GO" id="GO:0008483">
    <property type="term" value="F:transaminase activity"/>
    <property type="evidence" value="ECO:0007669"/>
    <property type="project" value="UniProtKB-KW"/>
</dbReference>
<evidence type="ECO:0000256" key="4">
    <source>
        <dbReference type="ARBA" id="ARBA00022576"/>
    </source>
</evidence>
<dbReference type="Pfam" id="PF00155">
    <property type="entry name" value="Aminotran_1_2"/>
    <property type="match status" value="1"/>
</dbReference>
<sequence length="398" mass="45027">MLDNLFADRVEEMSNGELAEFMKLVGQGDVLSFAGGIPASEVFPYNGLKDLNDRLLNDLGAEVFQYCSTDGSDNLKEYIVGFLGERGINTSKKELLITTGSQQALDLISKIFINTGDNIIVEKPGYVGGIGAIKSYQANLIGIDLDKDGLCVNILEEKLDRIYAEGEQIKFIYLVPDYSNPSGSRLSLERRKKILELAERYDFYIIEDTPYSELNYFNERLPFIKEFDQDNRVIMLGSFSKFFIPGMRVGWVCIEEGMIDLLTKAKQNTDLASNTYGQELLALAGNSGLVDEQLKRVKPFYKARLLKMEESLQKFFPENTSWYQPEGGFFFWVRLPENIKSRDLFQVAIKNKLAFVTGNSFFPVYQDGNHYIRLSFSDTTPAEIEKGIALLAGIIIDY</sequence>
<comment type="cofactor">
    <cofactor evidence="1">
        <name>pyridoxal 5'-phosphate</name>
        <dbReference type="ChEBI" id="CHEBI:597326"/>
    </cofactor>
</comment>
<dbReference type="PANTHER" id="PTHR42790:SF19">
    <property type="entry name" value="KYNURENINE_ALPHA-AMINOADIPATE AMINOTRANSFERASE, MITOCHONDRIAL"/>
    <property type="match status" value="1"/>
</dbReference>
<dbReference type="CDD" id="cd00609">
    <property type="entry name" value="AAT_like"/>
    <property type="match status" value="1"/>
</dbReference>
<name>A0A8A7KD86_9FIRM</name>
<organism evidence="8 9">
    <name type="scientific">Iocasia fonsfrigidae</name>
    <dbReference type="NCBI Taxonomy" id="2682810"/>
    <lineage>
        <taxon>Bacteria</taxon>
        <taxon>Bacillati</taxon>
        <taxon>Bacillota</taxon>
        <taxon>Clostridia</taxon>
        <taxon>Halanaerobiales</taxon>
        <taxon>Halanaerobiaceae</taxon>
        <taxon>Iocasia</taxon>
    </lineage>
</organism>
<dbReference type="AlphaFoldDB" id="A0A8A7KD86"/>
<dbReference type="InterPro" id="IPR004839">
    <property type="entry name" value="Aminotransferase_I/II_large"/>
</dbReference>
<dbReference type="Gene3D" id="3.90.1150.10">
    <property type="entry name" value="Aspartate Aminotransferase, domain 1"/>
    <property type="match status" value="1"/>
</dbReference>
<comment type="subunit">
    <text evidence="3">Homodimer.</text>
</comment>
<comment type="similarity">
    <text evidence="2">Belongs to the class-I pyridoxal-phosphate-dependent aminotransferase family.</text>
</comment>
<keyword evidence="5" id="KW-0808">Transferase</keyword>
<dbReference type="RefSeq" id="WP_230867741.1">
    <property type="nucleotide sequence ID" value="NZ_CP046640.1"/>
</dbReference>
<dbReference type="InterPro" id="IPR050859">
    <property type="entry name" value="Class-I_PLP-dep_aminotransf"/>
</dbReference>
<dbReference type="InterPro" id="IPR015422">
    <property type="entry name" value="PyrdxlP-dep_Trfase_small"/>
</dbReference>
<keyword evidence="6" id="KW-0663">Pyridoxal phosphate</keyword>
<dbReference type="EMBL" id="CP046640">
    <property type="protein sequence ID" value="QTL99391.1"/>
    <property type="molecule type" value="Genomic_DNA"/>
</dbReference>
<dbReference type="Proteomes" id="UP000665020">
    <property type="component" value="Chromosome"/>
</dbReference>
<evidence type="ECO:0000313" key="9">
    <source>
        <dbReference type="Proteomes" id="UP000665020"/>
    </source>
</evidence>
<proteinExistence type="inferred from homology"/>
<dbReference type="GO" id="GO:1901605">
    <property type="term" value="P:alpha-amino acid metabolic process"/>
    <property type="evidence" value="ECO:0007669"/>
    <property type="project" value="TreeGrafter"/>
</dbReference>
<evidence type="ECO:0000259" key="7">
    <source>
        <dbReference type="Pfam" id="PF00155"/>
    </source>
</evidence>
<accession>A0A8A7KD86</accession>
<dbReference type="GO" id="GO:0030170">
    <property type="term" value="F:pyridoxal phosphate binding"/>
    <property type="evidence" value="ECO:0007669"/>
    <property type="project" value="InterPro"/>
</dbReference>
<evidence type="ECO:0000256" key="6">
    <source>
        <dbReference type="ARBA" id="ARBA00022898"/>
    </source>
</evidence>
<dbReference type="PANTHER" id="PTHR42790">
    <property type="entry name" value="AMINOTRANSFERASE"/>
    <property type="match status" value="1"/>
</dbReference>